<organism evidence="1">
    <name type="scientific">Anguilla anguilla</name>
    <name type="common">European freshwater eel</name>
    <name type="synonym">Muraena anguilla</name>
    <dbReference type="NCBI Taxonomy" id="7936"/>
    <lineage>
        <taxon>Eukaryota</taxon>
        <taxon>Metazoa</taxon>
        <taxon>Chordata</taxon>
        <taxon>Craniata</taxon>
        <taxon>Vertebrata</taxon>
        <taxon>Euteleostomi</taxon>
        <taxon>Actinopterygii</taxon>
        <taxon>Neopterygii</taxon>
        <taxon>Teleostei</taxon>
        <taxon>Anguilliformes</taxon>
        <taxon>Anguillidae</taxon>
        <taxon>Anguilla</taxon>
    </lineage>
</organism>
<proteinExistence type="predicted"/>
<name>A0A0E9SLS7_ANGAN</name>
<protein>
    <submittedName>
        <fullName evidence="1">Uncharacterized protein</fullName>
    </submittedName>
</protein>
<evidence type="ECO:0000313" key="1">
    <source>
        <dbReference type="EMBL" id="JAH42304.1"/>
    </source>
</evidence>
<sequence length="29" mass="3386">MTSDACKFSARAPQYHSKVLIFIHKFVLF</sequence>
<reference evidence="1" key="2">
    <citation type="journal article" date="2015" name="Fish Shellfish Immunol.">
        <title>Early steps in the European eel (Anguilla anguilla)-Vibrio vulnificus interaction in the gills: Role of the RtxA13 toxin.</title>
        <authorList>
            <person name="Callol A."/>
            <person name="Pajuelo D."/>
            <person name="Ebbesson L."/>
            <person name="Teles M."/>
            <person name="MacKenzie S."/>
            <person name="Amaro C."/>
        </authorList>
    </citation>
    <scope>NUCLEOTIDE SEQUENCE</scope>
</reference>
<reference evidence="1" key="1">
    <citation type="submission" date="2014-11" db="EMBL/GenBank/DDBJ databases">
        <authorList>
            <person name="Amaro Gonzalez C."/>
        </authorList>
    </citation>
    <scope>NUCLEOTIDE SEQUENCE</scope>
</reference>
<dbReference type="EMBL" id="GBXM01066273">
    <property type="protein sequence ID" value="JAH42304.1"/>
    <property type="molecule type" value="Transcribed_RNA"/>
</dbReference>
<accession>A0A0E9SLS7</accession>
<dbReference type="AlphaFoldDB" id="A0A0E9SLS7"/>